<keyword evidence="6" id="KW-0346">Stress response</keyword>
<proteinExistence type="inferred from homology"/>
<name>A0A6P8YCT6_THRPL</name>
<dbReference type="GO" id="GO:0006446">
    <property type="term" value="P:regulation of translational initiation"/>
    <property type="evidence" value="ECO:0007669"/>
    <property type="project" value="TreeGrafter"/>
</dbReference>
<dbReference type="InterPro" id="IPR016135">
    <property type="entry name" value="UBQ-conjugating_enzyme/RWD"/>
</dbReference>
<dbReference type="InterPro" id="IPR006575">
    <property type="entry name" value="RWD_dom"/>
</dbReference>
<dbReference type="Gene3D" id="3.10.110.10">
    <property type="entry name" value="Ubiquitin Conjugating Enzyme"/>
    <property type="match status" value="1"/>
</dbReference>
<evidence type="ECO:0000256" key="5">
    <source>
        <dbReference type="ARBA" id="ARBA00022845"/>
    </source>
</evidence>
<dbReference type="SUPFAM" id="SSF54211">
    <property type="entry name" value="Ribosomal protein S5 domain 2-like"/>
    <property type="match status" value="1"/>
</dbReference>
<comment type="subcellular location">
    <subcellularLocation>
        <location evidence="1">Cytoplasm</location>
    </subcellularLocation>
</comment>
<dbReference type="InterPro" id="IPR001498">
    <property type="entry name" value="Impact_N"/>
</dbReference>
<sequence length="290" mass="32430">MEDSAGDNIGRQIEEQEVLKSIYGEEWKQEVAGGSISLSEGSLGLELFITLTDAYPGEGPPLFQILAPCLTRDEMIQITNFLQDIYLDNLGETVIYQWIEKAREWLQNTAALRECAAGTSSEEAVMDSDSPEYLDDADGWNDKYTNSEKKIPVNVPSGPEIIHGDPISFKKSTFQGHVACITSTDQVKIVLSTLMENKKIANATHNMYAYRIFREDTKSFSQDCDDDGETQAGSRLLHLLQIMDARNILVVISRWYGGVHLGPDRFRLINNAARQVIEKAGLLPSQDKKH</sequence>
<dbReference type="Gene3D" id="3.30.230.30">
    <property type="entry name" value="Impact, N-terminal domain"/>
    <property type="match status" value="1"/>
</dbReference>
<dbReference type="PANTHER" id="PTHR16301:SF25">
    <property type="entry name" value="PROTEIN IMPACT"/>
    <property type="match status" value="1"/>
</dbReference>
<keyword evidence="8" id="KW-1185">Reference proteome</keyword>
<accession>A0A6P8YCT6</accession>
<evidence type="ECO:0000256" key="3">
    <source>
        <dbReference type="ARBA" id="ARBA00022490"/>
    </source>
</evidence>
<evidence type="ECO:0000256" key="6">
    <source>
        <dbReference type="ARBA" id="ARBA00023016"/>
    </source>
</evidence>
<dbReference type="Proteomes" id="UP000515158">
    <property type="component" value="Unplaced"/>
</dbReference>
<dbReference type="AlphaFoldDB" id="A0A6P8YCT6"/>
<evidence type="ECO:0000256" key="2">
    <source>
        <dbReference type="ARBA" id="ARBA00007665"/>
    </source>
</evidence>
<dbReference type="PANTHER" id="PTHR16301">
    <property type="entry name" value="IMPACT-RELATED"/>
    <property type="match status" value="1"/>
</dbReference>
<dbReference type="PROSITE" id="PS50908">
    <property type="entry name" value="RWD"/>
    <property type="match status" value="1"/>
</dbReference>
<dbReference type="CDD" id="cd23821">
    <property type="entry name" value="RWD_IMPACT"/>
    <property type="match status" value="1"/>
</dbReference>
<dbReference type="GO" id="GO:0005737">
    <property type="term" value="C:cytoplasm"/>
    <property type="evidence" value="ECO:0007669"/>
    <property type="project" value="UniProtKB-SubCell"/>
</dbReference>
<dbReference type="Pfam" id="PF01205">
    <property type="entry name" value="Impact_N"/>
    <property type="match status" value="1"/>
</dbReference>
<gene>
    <name evidence="9" type="primary">LOC117639799</name>
</gene>
<keyword evidence="5" id="KW-0810">Translation regulation</keyword>
<dbReference type="GO" id="GO:0140469">
    <property type="term" value="P:GCN2-mediated signaling"/>
    <property type="evidence" value="ECO:0007669"/>
    <property type="project" value="TreeGrafter"/>
</dbReference>
<dbReference type="SMART" id="SM00591">
    <property type="entry name" value="RWD"/>
    <property type="match status" value="1"/>
</dbReference>
<dbReference type="RefSeq" id="XP_034231607.1">
    <property type="nucleotide sequence ID" value="XM_034375716.1"/>
</dbReference>
<organism evidence="9">
    <name type="scientific">Thrips palmi</name>
    <name type="common">Melon thrips</name>
    <dbReference type="NCBI Taxonomy" id="161013"/>
    <lineage>
        <taxon>Eukaryota</taxon>
        <taxon>Metazoa</taxon>
        <taxon>Ecdysozoa</taxon>
        <taxon>Arthropoda</taxon>
        <taxon>Hexapoda</taxon>
        <taxon>Insecta</taxon>
        <taxon>Pterygota</taxon>
        <taxon>Neoptera</taxon>
        <taxon>Paraneoptera</taxon>
        <taxon>Thysanoptera</taxon>
        <taxon>Terebrantia</taxon>
        <taxon>Thripoidea</taxon>
        <taxon>Thripidae</taxon>
        <taxon>Thrips</taxon>
    </lineage>
</organism>
<keyword evidence="3" id="KW-0963">Cytoplasm</keyword>
<evidence type="ECO:0000313" key="8">
    <source>
        <dbReference type="Proteomes" id="UP000515158"/>
    </source>
</evidence>
<evidence type="ECO:0000256" key="1">
    <source>
        <dbReference type="ARBA" id="ARBA00004496"/>
    </source>
</evidence>
<dbReference type="InterPro" id="IPR036956">
    <property type="entry name" value="Impact_N_sf"/>
</dbReference>
<dbReference type="SUPFAM" id="SSF54495">
    <property type="entry name" value="UBC-like"/>
    <property type="match status" value="1"/>
</dbReference>
<dbReference type="OrthoDB" id="69641at2759"/>
<comment type="similarity">
    <text evidence="2">Belongs to the IMPACT family.</text>
</comment>
<dbReference type="GeneID" id="117639799"/>
<dbReference type="InterPro" id="IPR020568">
    <property type="entry name" value="Ribosomal_Su5_D2-typ_SF"/>
</dbReference>
<dbReference type="InParanoid" id="A0A6P8YCT6"/>
<dbReference type="KEGG" id="tpal:117639799"/>
<evidence type="ECO:0000259" key="7">
    <source>
        <dbReference type="PROSITE" id="PS50908"/>
    </source>
</evidence>
<evidence type="ECO:0000313" key="9">
    <source>
        <dbReference type="RefSeq" id="XP_034231607.1"/>
    </source>
</evidence>
<dbReference type="Pfam" id="PF05773">
    <property type="entry name" value="RWD"/>
    <property type="match status" value="1"/>
</dbReference>
<reference evidence="9" key="1">
    <citation type="submission" date="2025-08" db="UniProtKB">
        <authorList>
            <consortium name="RefSeq"/>
        </authorList>
    </citation>
    <scope>IDENTIFICATION</scope>
    <source>
        <tissue evidence="9">Total insect</tissue>
    </source>
</reference>
<feature type="domain" description="RWD" evidence="7">
    <location>
        <begin position="14"/>
        <end position="109"/>
    </location>
</feature>
<protein>
    <submittedName>
        <fullName evidence="9">Protein IMPACT-like</fullName>
    </submittedName>
</protein>
<keyword evidence="4" id="KW-0678">Repressor</keyword>
<dbReference type="InterPro" id="IPR023582">
    <property type="entry name" value="Impact"/>
</dbReference>
<evidence type="ECO:0000256" key="4">
    <source>
        <dbReference type="ARBA" id="ARBA00022491"/>
    </source>
</evidence>